<dbReference type="EMBL" id="MW030612">
    <property type="protein sequence ID" value="QPI16889.1"/>
    <property type="molecule type" value="Genomic_DNA"/>
</dbReference>
<evidence type="ECO:0000313" key="1">
    <source>
        <dbReference type="EMBL" id="QPI16889.1"/>
    </source>
</evidence>
<name>A0A7S9XEG7_9VIRU</name>
<protein>
    <submittedName>
        <fullName evidence="1">Uncharacterized protein</fullName>
    </submittedName>
</protein>
<gene>
    <name evidence="1" type="ORF">NIOZUU159_00386</name>
</gene>
<accession>A0A7S9XEG7</accession>
<organism evidence="1">
    <name type="scientific">Virus NIOZ-UU159</name>
    <dbReference type="NCBI Taxonomy" id="2763270"/>
    <lineage>
        <taxon>Viruses</taxon>
    </lineage>
</organism>
<proteinExistence type="predicted"/>
<sequence>MEKSIANITININYDTLSIKNKKLIKMKKMPKNAEVSALALISKYLS</sequence>
<reference evidence="1" key="1">
    <citation type="submission" date="2020-08" db="EMBL/GenBank/DDBJ databases">
        <title>Bridging the membrane lipid divide: bacteria of the FCB group superphylum have the potential to synthesize archaeal ether lipids.</title>
        <authorList>
            <person name="Villanueva L."/>
            <person name="von Meijenfeldt F.A.B."/>
            <person name="Westbye A.B."/>
            <person name="Yadav S."/>
            <person name="Hopmans E.C."/>
            <person name="Dutilh B.E."/>
            <person name="Sinninghe Damste J.S."/>
        </authorList>
    </citation>
    <scope>NUCLEOTIDE SEQUENCE</scope>
    <source>
        <strain evidence="1">NIOZ-UU159</strain>
    </source>
</reference>